<protein>
    <recommendedName>
        <fullName evidence="3">ACT domain-containing protein</fullName>
    </recommendedName>
</protein>
<proteinExistence type="predicted"/>
<dbReference type="RefSeq" id="WP_138865661.1">
    <property type="nucleotide sequence ID" value="NZ_VCPC01000006.1"/>
</dbReference>
<evidence type="ECO:0000313" key="1">
    <source>
        <dbReference type="EMBL" id="TMV08271.1"/>
    </source>
</evidence>
<gene>
    <name evidence="1" type="ORF">FGK64_20085</name>
</gene>
<reference evidence="1 2" key="1">
    <citation type="submission" date="2019-05" db="EMBL/GenBank/DDBJ databases">
        <title>Marivita sp. nov. isolated from sea sediment.</title>
        <authorList>
            <person name="Kim W."/>
        </authorList>
    </citation>
    <scope>NUCLEOTIDE SEQUENCE [LARGE SCALE GENOMIC DNA]</scope>
    <source>
        <strain evidence="1 2">CAU 1492</strain>
    </source>
</reference>
<accession>A0ABY2X060</accession>
<keyword evidence="2" id="KW-1185">Reference proteome</keyword>
<dbReference type="EMBL" id="VCPC01000006">
    <property type="protein sequence ID" value="TMV08271.1"/>
    <property type="molecule type" value="Genomic_DNA"/>
</dbReference>
<dbReference type="Proteomes" id="UP001191082">
    <property type="component" value="Unassembled WGS sequence"/>
</dbReference>
<comment type="caution">
    <text evidence="1">The sequence shown here is derived from an EMBL/GenBank/DDBJ whole genome shotgun (WGS) entry which is preliminary data.</text>
</comment>
<name>A0ABY2X060_9RHOB</name>
<organism evidence="1 2">
    <name type="scientific">Arenibacterium halophilum</name>
    <dbReference type="NCBI Taxonomy" id="2583821"/>
    <lineage>
        <taxon>Bacteria</taxon>
        <taxon>Pseudomonadati</taxon>
        <taxon>Pseudomonadota</taxon>
        <taxon>Alphaproteobacteria</taxon>
        <taxon>Rhodobacterales</taxon>
        <taxon>Paracoccaceae</taxon>
        <taxon>Arenibacterium</taxon>
    </lineage>
</organism>
<sequence length="73" mass="8419">MRFYCQDPFSAVSRVIDTARRLDLPFANLTYDRLEDGRFILSVALIDNGDQRAQLFKARLALICDLEPEVCHD</sequence>
<evidence type="ECO:0000313" key="2">
    <source>
        <dbReference type="Proteomes" id="UP001191082"/>
    </source>
</evidence>
<evidence type="ECO:0008006" key="3">
    <source>
        <dbReference type="Google" id="ProtNLM"/>
    </source>
</evidence>